<name>A0A9P6F3Y4_9FUNG</name>
<evidence type="ECO:0000313" key="4">
    <source>
        <dbReference type="Proteomes" id="UP000723463"/>
    </source>
</evidence>
<keyword evidence="4" id="KW-1185">Reference proteome</keyword>
<organism evidence="3 4">
    <name type="scientific">Mortierella hygrophila</name>
    <dbReference type="NCBI Taxonomy" id="979708"/>
    <lineage>
        <taxon>Eukaryota</taxon>
        <taxon>Fungi</taxon>
        <taxon>Fungi incertae sedis</taxon>
        <taxon>Mucoromycota</taxon>
        <taxon>Mortierellomycotina</taxon>
        <taxon>Mortierellomycetes</taxon>
        <taxon>Mortierellales</taxon>
        <taxon>Mortierellaceae</taxon>
        <taxon>Mortierella</taxon>
    </lineage>
</organism>
<evidence type="ECO:0000313" key="3">
    <source>
        <dbReference type="EMBL" id="KAF9541205.1"/>
    </source>
</evidence>
<feature type="region of interest" description="Disordered" evidence="1">
    <location>
        <begin position="459"/>
        <end position="493"/>
    </location>
</feature>
<comment type="caution">
    <text evidence="3">The sequence shown here is derived from an EMBL/GenBank/DDBJ whole genome shotgun (WGS) entry which is preliminary data.</text>
</comment>
<feature type="compositionally biased region" description="Low complexity" evidence="1">
    <location>
        <begin position="635"/>
        <end position="646"/>
    </location>
</feature>
<feature type="region of interest" description="Disordered" evidence="1">
    <location>
        <begin position="623"/>
        <end position="663"/>
    </location>
</feature>
<reference evidence="3" key="1">
    <citation type="journal article" date="2020" name="Fungal Divers.">
        <title>Resolving the Mortierellaceae phylogeny through synthesis of multi-gene phylogenetics and phylogenomics.</title>
        <authorList>
            <person name="Vandepol N."/>
            <person name="Liber J."/>
            <person name="Desiro A."/>
            <person name="Na H."/>
            <person name="Kennedy M."/>
            <person name="Barry K."/>
            <person name="Grigoriev I.V."/>
            <person name="Miller A.N."/>
            <person name="O'Donnell K."/>
            <person name="Stajich J.E."/>
            <person name="Bonito G."/>
        </authorList>
    </citation>
    <scope>NUCLEOTIDE SEQUENCE</scope>
    <source>
        <strain evidence="3">NRRL 2591</strain>
    </source>
</reference>
<gene>
    <name evidence="3" type="ORF">EC957_003338</name>
</gene>
<protein>
    <recommendedName>
        <fullName evidence="2">F-box domain-containing protein</fullName>
    </recommendedName>
</protein>
<accession>A0A9P6F3Y4</accession>
<dbReference type="AlphaFoldDB" id="A0A9P6F3Y4"/>
<proteinExistence type="predicted"/>
<sequence length="922" mass="104000">MSIRKLRNSFQRRLQIDRFVLEQDNQANLSPSQSSPIKSQGSSFSAFAMDHDQEIHSRASSDLALQSSFTTAATAPYSSAVTSDKDDSLYFERCFSPLDLPPVLLIYFIKFLTPGDLWKLSQVSRTMQSAVMAFMSRSQRFGFEAIRILRQEHVWTDRQLLGVHHEKHYEDMRDRFWITYNQPLRMIIPPFPDDAPEEPGHGVGNEAGNHDADAAIEEDLFTQQQQQLTPAENAMTGQMQTDNAVVEGVVDNNHTNNVSAPPPPPPLPTPATPAFPSRGIIRSQYWVSQANFLFAAVLESSEGFQSSDEFQSLPFSQGQGGDQEMEGPETVLQAMNPATAAAALVSAMERGNDPAMGAFWTNQYETTKNISSQVAKLAMVDRTGLLLPATKDRFWSLVQLLFDSNLVDLAYRRAIINCARYMTAKFDSCFAYGLRVNGRVVLDTDYYDYEPKEYSVKMGPHLAVDPDPKSPESANAPVEPKPDNEEQRTVTPPRRLKSTFQAMLWGRCLTDVVRIYNQIQELHGIPVVISTPSTIRDLGSKNHELSEQVNFRHRQKEATEQHHPIGRGFRKMIHRIRSVAKRRRYTCGGNVRDTKVLFTHRGVTSCSLPASFSPGSPTFAPFTASASTFGDAPRPQTQQPTSSSQSGCQGPYQNCRRTSELPDPNNFDDFFRVKKSELHNFQQRIASMEKKQRQRRAIMEERIRRETMLKEELLGLCHMACGLFVVRSQRQPEQGGPRSIMTLLRQGSPWKKGVWRSGEWQHAPIDLDHDLDETAMAHRHHLERDYNHLKRFFGSHRRWSSFDHSSSSSVSSFISSSSPSLSSDSLTSFFTNTSALRPTTRSTTDAFDGNEYASISDLLDILPLNATTKQDDTIDHGAWQSLCLATINFLMDENLAWGGNDPNHELSKLKATLHKGAWYYHE</sequence>
<evidence type="ECO:0000259" key="2">
    <source>
        <dbReference type="Pfam" id="PF00646"/>
    </source>
</evidence>
<dbReference type="Proteomes" id="UP000723463">
    <property type="component" value="Unassembled WGS sequence"/>
</dbReference>
<dbReference type="EMBL" id="JAAAXW010000174">
    <property type="protein sequence ID" value="KAF9541205.1"/>
    <property type="molecule type" value="Genomic_DNA"/>
</dbReference>
<feature type="domain" description="F-box" evidence="2">
    <location>
        <begin position="98"/>
        <end position="131"/>
    </location>
</feature>
<feature type="compositionally biased region" description="Polar residues" evidence="1">
    <location>
        <begin position="647"/>
        <end position="656"/>
    </location>
</feature>
<dbReference type="InterPro" id="IPR001810">
    <property type="entry name" value="F-box_dom"/>
</dbReference>
<dbReference type="CDD" id="cd09917">
    <property type="entry name" value="F-box_SF"/>
    <property type="match status" value="1"/>
</dbReference>
<evidence type="ECO:0000256" key="1">
    <source>
        <dbReference type="SAM" id="MobiDB-lite"/>
    </source>
</evidence>
<dbReference type="Pfam" id="PF00646">
    <property type="entry name" value="F-box"/>
    <property type="match status" value="1"/>
</dbReference>